<evidence type="ECO:0000256" key="4">
    <source>
        <dbReference type="PROSITE-ProRule" id="PRU00335"/>
    </source>
</evidence>
<keyword evidence="2 4" id="KW-0238">DNA-binding</keyword>
<organism evidence="6 7">
    <name type="scientific">Kribbella steppae</name>
    <dbReference type="NCBI Taxonomy" id="2512223"/>
    <lineage>
        <taxon>Bacteria</taxon>
        <taxon>Bacillati</taxon>
        <taxon>Actinomycetota</taxon>
        <taxon>Actinomycetes</taxon>
        <taxon>Propionibacteriales</taxon>
        <taxon>Kribbellaceae</taxon>
        <taxon>Kribbella</taxon>
    </lineage>
</organism>
<dbReference type="Gene3D" id="1.10.357.10">
    <property type="entry name" value="Tetracycline Repressor, domain 2"/>
    <property type="match status" value="1"/>
</dbReference>
<dbReference type="PANTHER" id="PTHR30055">
    <property type="entry name" value="HTH-TYPE TRANSCRIPTIONAL REGULATOR RUTR"/>
    <property type="match status" value="1"/>
</dbReference>
<dbReference type="PROSITE" id="PS50977">
    <property type="entry name" value="HTH_TETR_2"/>
    <property type="match status" value="1"/>
</dbReference>
<feature type="DNA-binding region" description="H-T-H motif" evidence="4">
    <location>
        <begin position="38"/>
        <end position="57"/>
    </location>
</feature>
<dbReference type="EMBL" id="SLWN01000014">
    <property type="protein sequence ID" value="TCO19228.1"/>
    <property type="molecule type" value="Genomic_DNA"/>
</dbReference>
<dbReference type="SUPFAM" id="SSF48498">
    <property type="entry name" value="Tetracyclin repressor-like, C-terminal domain"/>
    <property type="match status" value="1"/>
</dbReference>
<evidence type="ECO:0000313" key="6">
    <source>
        <dbReference type="EMBL" id="TCO19228.1"/>
    </source>
</evidence>
<reference evidence="6 7" key="1">
    <citation type="journal article" date="2015" name="Stand. Genomic Sci.">
        <title>Genomic Encyclopedia of Bacterial and Archaeal Type Strains, Phase III: the genomes of soil and plant-associated and newly described type strains.</title>
        <authorList>
            <person name="Whitman W.B."/>
            <person name="Woyke T."/>
            <person name="Klenk H.P."/>
            <person name="Zhou Y."/>
            <person name="Lilburn T.G."/>
            <person name="Beck B.J."/>
            <person name="De Vos P."/>
            <person name="Vandamme P."/>
            <person name="Eisen J.A."/>
            <person name="Garrity G."/>
            <person name="Hugenholtz P."/>
            <person name="Kyrpides N.C."/>
        </authorList>
    </citation>
    <scope>NUCLEOTIDE SEQUENCE [LARGE SCALE GENOMIC DNA]</scope>
    <source>
        <strain evidence="6 7">VKM Ac-2572</strain>
    </source>
</reference>
<feature type="domain" description="HTH tetR-type" evidence="5">
    <location>
        <begin position="17"/>
        <end position="75"/>
    </location>
</feature>
<evidence type="ECO:0000313" key="7">
    <source>
        <dbReference type="Proteomes" id="UP000294508"/>
    </source>
</evidence>
<dbReference type="Pfam" id="PF00440">
    <property type="entry name" value="TetR_N"/>
    <property type="match status" value="1"/>
</dbReference>
<proteinExistence type="predicted"/>
<accession>A0A4R2H2N8</accession>
<gene>
    <name evidence="6" type="ORF">EV652_114209</name>
</gene>
<dbReference type="InterPro" id="IPR050109">
    <property type="entry name" value="HTH-type_TetR-like_transc_reg"/>
</dbReference>
<dbReference type="AlphaFoldDB" id="A0A4R2H2N8"/>
<name>A0A4R2H2N8_9ACTN</name>
<protein>
    <submittedName>
        <fullName evidence="6">TetR family transcriptional regulator</fullName>
    </submittedName>
</protein>
<evidence type="ECO:0000259" key="5">
    <source>
        <dbReference type="PROSITE" id="PS50977"/>
    </source>
</evidence>
<dbReference type="RefSeq" id="WP_199238566.1">
    <property type="nucleotide sequence ID" value="NZ_SLWN01000014.1"/>
</dbReference>
<dbReference type="PANTHER" id="PTHR30055:SF234">
    <property type="entry name" value="HTH-TYPE TRANSCRIPTIONAL REGULATOR BETI"/>
    <property type="match status" value="1"/>
</dbReference>
<dbReference type="InterPro" id="IPR036271">
    <property type="entry name" value="Tet_transcr_reg_TetR-rel_C_sf"/>
</dbReference>
<dbReference type="GO" id="GO:0003700">
    <property type="term" value="F:DNA-binding transcription factor activity"/>
    <property type="evidence" value="ECO:0007669"/>
    <property type="project" value="TreeGrafter"/>
</dbReference>
<keyword evidence="3" id="KW-0804">Transcription</keyword>
<keyword evidence="7" id="KW-1185">Reference proteome</keyword>
<dbReference type="InterPro" id="IPR001647">
    <property type="entry name" value="HTH_TetR"/>
</dbReference>
<dbReference type="GO" id="GO:0000976">
    <property type="term" value="F:transcription cis-regulatory region binding"/>
    <property type="evidence" value="ECO:0007669"/>
    <property type="project" value="TreeGrafter"/>
</dbReference>
<evidence type="ECO:0000256" key="2">
    <source>
        <dbReference type="ARBA" id="ARBA00023125"/>
    </source>
</evidence>
<dbReference type="Proteomes" id="UP000294508">
    <property type="component" value="Unassembled WGS sequence"/>
</dbReference>
<evidence type="ECO:0000256" key="1">
    <source>
        <dbReference type="ARBA" id="ARBA00023015"/>
    </source>
</evidence>
<dbReference type="SUPFAM" id="SSF46689">
    <property type="entry name" value="Homeodomain-like"/>
    <property type="match status" value="1"/>
</dbReference>
<dbReference type="InterPro" id="IPR009057">
    <property type="entry name" value="Homeodomain-like_sf"/>
</dbReference>
<comment type="caution">
    <text evidence="6">The sequence shown here is derived from an EMBL/GenBank/DDBJ whole genome shotgun (WGS) entry which is preliminary data.</text>
</comment>
<sequence length="195" mass="21394">MSKDEPVRRRRRRADADRSRTAILAAAITLLDERIDASMESVAEAAGVTRQTVYAHFPSRDVLLNAVLDELTRETMQAIDALDLDHGSAMDTLLTLIDLGWRGFEQHPLLLHLPLSVEQDERHGPVVERFERLIRRGQRSGEITRELPVAWLVSALIALGHAAGEAAGANRLSAKKASTALRASVIRLLAPAPSS</sequence>
<keyword evidence="1" id="KW-0805">Transcription regulation</keyword>
<evidence type="ECO:0000256" key="3">
    <source>
        <dbReference type="ARBA" id="ARBA00023163"/>
    </source>
</evidence>